<comment type="caution">
    <text evidence="2">The sequence shown here is derived from an EMBL/GenBank/DDBJ whole genome shotgun (WGS) entry which is preliminary data.</text>
</comment>
<evidence type="ECO:0000313" key="3">
    <source>
        <dbReference type="Proteomes" id="UP000214365"/>
    </source>
</evidence>
<organism evidence="2 3">
    <name type="scientific">Talaromyces atroroseus</name>
    <dbReference type="NCBI Taxonomy" id="1441469"/>
    <lineage>
        <taxon>Eukaryota</taxon>
        <taxon>Fungi</taxon>
        <taxon>Dikarya</taxon>
        <taxon>Ascomycota</taxon>
        <taxon>Pezizomycotina</taxon>
        <taxon>Eurotiomycetes</taxon>
        <taxon>Eurotiomycetidae</taxon>
        <taxon>Eurotiales</taxon>
        <taxon>Trichocomaceae</taxon>
        <taxon>Talaromyces</taxon>
        <taxon>Talaromyces sect. Trachyspermi</taxon>
    </lineage>
</organism>
<evidence type="ECO:0000313" key="2">
    <source>
        <dbReference type="EMBL" id="OKL63648.1"/>
    </source>
</evidence>
<keyword evidence="3" id="KW-1185">Reference proteome</keyword>
<proteinExistence type="predicted"/>
<dbReference type="EMBL" id="LFMY01000001">
    <property type="protein sequence ID" value="OKL63648.1"/>
    <property type="molecule type" value="Genomic_DNA"/>
</dbReference>
<protein>
    <submittedName>
        <fullName evidence="2">Uncharacterized protein</fullName>
    </submittedName>
</protein>
<accession>A0A225B1R8</accession>
<dbReference type="Proteomes" id="UP000214365">
    <property type="component" value="Unassembled WGS sequence"/>
</dbReference>
<feature type="region of interest" description="Disordered" evidence="1">
    <location>
        <begin position="297"/>
        <end position="335"/>
    </location>
</feature>
<reference evidence="2 3" key="1">
    <citation type="submission" date="2015-06" db="EMBL/GenBank/DDBJ databases">
        <title>Talaromyces atroroseus IBT 11181 draft genome.</title>
        <authorList>
            <person name="Rasmussen K.B."/>
            <person name="Rasmussen S."/>
            <person name="Petersen B."/>
            <person name="Sicheritz-Ponten T."/>
            <person name="Mortensen U.H."/>
            <person name="Thrane U."/>
        </authorList>
    </citation>
    <scope>NUCLEOTIDE SEQUENCE [LARGE SCALE GENOMIC DNA]</scope>
    <source>
        <strain evidence="2 3">IBT 11181</strain>
    </source>
</reference>
<name>A0A225B1R8_TALAT</name>
<gene>
    <name evidence="2" type="ORF">UA08_00507</name>
</gene>
<dbReference type="GeneID" id="31000262"/>
<feature type="region of interest" description="Disordered" evidence="1">
    <location>
        <begin position="1"/>
        <end position="21"/>
    </location>
</feature>
<sequence length="722" mass="81865">MARPNQEEIGQGSEARGKVPTCRDRLWRSEIEAAIESTEAQAATLEDRRRQRTPCRCPGGWGHNQYDFEVNMIFSDRAETSIHYDSSFFIGSYGRPKKKYEQPDRVYGLVQTENFKVLLDSADKRVPLDEDTRILRHTLESSPFKRDREPLLFPFLIVEAKPDTVGDSAAVEMQTAFCIRRLLMLQDGLRAATGVKSRWHAGSLVWFFAYHGNEWSIKASFTDYGDSSIPSYCTVDLWKGDICNKSCALQLLLIVDYIFDWARDVYRQSILTELHILTGRETLSTDPDIFSTIGRRNSRIPSEWPNPSQEIGSDNGVLDNGDDDDDDEKGATNSPLITSRQSLGIVKDASTIRSRFLSLQITEKDIDSLLLSFATVEAENNAVRTMIQCLDHSWRMTAEALSGLEGLWSNVRLREDNRDPEDVFHVRIVILMHVSVDWVPVRQLTYLAISEGALKVLMSRTGLSVASSGLQTDFVGVPAIKKSEIEAFVASIMEQSIVDNLTAATSMLCLSSHFYRQAGKIPKKWHLKRSGKYFVGFSLDGSPSVLELVETIYESHKIGRREPTDPYIRFSQNEATQTIKSREFCMWPQLDHICQDTNGCALVDGLNLHTNGARYCLYILTRRDFEASTIPYIVESLAEGGLYYSTMQIGPNLRPGQYFKYLNEPTISRRLWRDVETLSSLREWIEGLKQTRLIGETGETPDSPIVLSSDEESMNDDYMDED</sequence>
<evidence type="ECO:0000256" key="1">
    <source>
        <dbReference type="SAM" id="MobiDB-lite"/>
    </source>
</evidence>
<dbReference type="STRING" id="1441469.A0A225B1R8"/>
<dbReference type="RefSeq" id="XP_020123769.1">
    <property type="nucleotide sequence ID" value="XM_020260321.1"/>
</dbReference>
<dbReference type="AlphaFoldDB" id="A0A225B1R8"/>
<dbReference type="OrthoDB" id="4226255at2759"/>
<feature type="compositionally biased region" description="Acidic residues" evidence="1">
    <location>
        <begin position="709"/>
        <end position="722"/>
    </location>
</feature>
<feature type="region of interest" description="Disordered" evidence="1">
    <location>
        <begin position="696"/>
        <end position="722"/>
    </location>
</feature>